<reference evidence="6 7" key="1">
    <citation type="submission" date="2019-03" db="EMBL/GenBank/DDBJ databases">
        <title>Genomic Encyclopedia of Type Strains, Phase IV (KMG-IV): sequencing the most valuable type-strain genomes for metagenomic binning, comparative biology and taxonomic classification.</title>
        <authorList>
            <person name="Goeker M."/>
        </authorList>
    </citation>
    <scope>NUCLEOTIDE SEQUENCE [LARGE SCALE GENOMIC DNA]</scope>
    <source>
        <strain evidence="6 7">DSM 24455</strain>
    </source>
</reference>
<proteinExistence type="inferred from homology"/>
<name>A0A4R7K6C0_9CLOT</name>
<evidence type="ECO:0000256" key="3">
    <source>
        <dbReference type="ARBA" id="ARBA00061607"/>
    </source>
</evidence>
<feature type="domain" description="ATPase AAA-3" evidence="4">
    <location>
        <begin position="37"/>
        <end position="167"/>
    </location>
</feature>
<dbReference type="Gene3D" id="1.10.8.80">
    <property type="entry name" value="Magnesium chelatase subunit I, C-Terminal domain"/>
    <property type="match status" value="1"/>
</dbReference>
<protein>
    <submittedName>
        <fullName evidence="6">MoxR-like ATPase</fullName>
    </submittedName>
</protein>
<sequence length="315" mass="35703">MENNKILESIIENVEKVIIGKRQVIERVLVCLISGGHVLIEDVPGVGKTMLVHAIAKSINCDFKRIQFTPDLLPSDITGVSVYNQKTGEFEFKFGPVISQIILADEINRTSPKTQASLLEVMEEHQVTADGITYKLQEPFMVLATQNPIEYEGTFPLPEAQLDRFMMKISMGYPDEEYEIAMMRRFKKENPLIELQPAAGPEDIMKLREVVKDTYVDEKIERYILSIIKATRERDDILLGASPRATMSLYRASQGRAVLYNRNYVTPDDVKSIVKSVLAHRILLKPEYRLRGVTPEGTIDKIVNSIMIPGVTRYA</sequence>
<dbReference type="AlphaFoldDB" id="A0A4R7K6C0"/>
<dbReference type="InterPro" id="IPR050764">
    <property type="entry name" value="CbbQ/NirQ/NorQ/GpvN"/>
</dbReference>
<organism evidence="6 7">
    <name type="scientific">Fonticella tunisiensis</name>
    <dbReference type="NCBI Taxonomy" id="1096341"/>
    <lineage>
        <taxon>Bacteria</taxon>
        <taxon>Bacillati</taxon>
        <taxon>Bacillota</taxon>
        <taxon>Clostridia</taxon>
        <taxon>Eubacteriales</taxon>
        <taxon>Clostridiaceae</taxon>
        <taxon>Fonticella</taxon>
    </lineage>
</organism>
<comment type="similarity">
    <text evidence="3">Belongs to the MoxR family.</text>
</comment>
<evidence type="ECO:0000256" key="2">
    <source>
        <dbReference type="ARBA" id="ARBA00022840"/>
    </source>
</evidence>
<dbReference type="GO" id="GO:0016887">
    <property type="term" value="F:ATP hydrolysis activity"/>
    <property type="evidence" value="ECO:0007669"/>
    <property type="project" value="InterPro"/>
</dbReference>
<keyword evidence="7" id="KW-1185">Reference proteome</keyword>
<comment type="caution">
    <text evidence="6">The sequence shown here is derived from an EMBL/GenBank/DDBJ whole genome shotgun (WGS) entry which is preliminary data.</text>
</comment>
<dbReference type="Pfam" id="PF07726">
    <property type="entry name" value="AAA_3"/>
    <property type="match status" value="1"/>
</dbReference>
<dbReference type="CDD" id="cd00009">
    <property type="entry name" value="AAA"/>
    <property type="match status" value="1"/>
</dbReference>
<dbReference type="EMBL" id="SOAZ01000050">
    <property type="protein sequence ID" value="TDT45663.1"/>
    <property type="molecule type" value="Genomic_DNA"/>
</dbReference>
<evidence type="ECO:0000313" key="6">
    <source>
        <dbReference type="EMBL" id="TDT45663.1"/>
    </source>
</evidence>
<dbReference type="Gene3D" id="3.40.50.300">
    <property type="entry name" value="P-loop containing nucleotide triphosphate hydrolases"/>
    <property type="match status" value="1"/>
</dbReference>
<keyword evidence="2" id="KW-0067">ATP-binding</keyword>
<dbReference type="PIRSF" id="PIRSF002849">
    <property type="entry name" value="AAA_ATPase_chaperone_MoxR_prd"/>
    <property type="match status" value="1"/>
</dbReference>
<accession>A0A4R7K6C0</accession>
<dbReference type="OrthoDB" id="9808397at2"/>
<dbReference type="GO" id="GO:0005524">
    <property type="term" value="F:ATP binding"/>
    <property type="evidence" value="ECO:0007669"/>
    <property type="project" value="UniProtKB-KW"/>
</dbReference>
<dbReference type="SUPFAM" id="SSF52540">
    <property type="entry name" value="P-loop containing nucleoside triphosphate hydrolases"/>
    <property type="match status" value="1"/>
</dbReference>
<dbReference type="InterPro" id="IPR041628">
    <property type="entry name" value="ChlI/MoxR_AAA_lid"/>
</dbReference>
<feature type="domain" description="ChlI/MoxR AAA lid" evidence="5">
    <location>
        <begin position="230"/>
        <end position="300"/>
    </location>
</feature>
<evidence type="ECO:0000259" key="5">
    <source>
        <dbReference type="Pfam" id="PF17863"/>
    </source>
</evidence>
<evidence type="ECO:0000256" key="1">
    <source>
        <dbReference type="ARBA" id="ARBA00022741"/>
    </source>
</evidence>
<dbReference type="FunFam" id="3.40.50.300:FF:000640">
    <property type="entry name" value="MoxR family ATPase"/>
    <property type="match status" value="1"/>
</dbReference>
<dbReference type="Pfam" id="PF17863">
    <property type="entry name" value="AAA_lid_2"/>
    <property type="match status" value="1"/>
</dbReference>
<evidence type="ECO:0000259" key="4">
    <source>
        <dbReference type="Pfam" id="PF07726"/>
    </source>
</evidence>
<dbReference type="PANTHER" id="PTHR42759:SF5">
    <property type="entry name" value="METHANOL DEHYDROGENASE REGULATOR"/>
    <property type="match status" value="1"/>
</dbReference>
<evidence type="ECO:0000313" key="7">
    <source>
        <dbReference type="Proteomes" id="UP000295325"/>
    </source>
</evidence>
<dbReference type="Proteomes" id="UP000295325">
    <property type="component" value="Unassembled WGS sequence"/>
</dbReference>
<keyword evidence="1" id="KW-0547">Nucleotide-binding</keyword>
<dbReference type="PANTHER" id="PTHR42759">
    <property type="entry name" value="MOXR FAMILY PROTEIN"/>
    <property type="match status" value="1"/>
</dbReference>
<gene>
    <name evidence="6" type="ORF">EDD71_1508</name>
</gene>
<dbReference type="InterPro" id="IPR011703">
    <property type="entry name" value="ATPase_AAA-3"/>
</dbReference>
<dbReference type="InterPro" id="IPR027417">
    <property type="entry name" value="P-loop_NTPase"/>
</dbReference>